<dbReference type="PROSITE" id="PS51257">
    <property type="entry name" value="PROKAR_LIPOPROTEIN"/>
    <property type="match status" value="1"/>
</dbReference>
<sequence>MTVPFRAVPGLLAAAVLLIGCSGATDEPDATAATSTVTVVQTREHDRTAFTQGLEVSGDELYEGTGRNGSSYVRVSSLETGEELRRVDLSSNYFGEGLTVAGDSLWQITWRDGVAFERDPVTLQERRQVVYDGEGWGLCDDGDRLIMSDGSSTLTFRDPASFDETGSVQVTVNGEQLSNLNELECSDDGSVYANLWQSDDIARIDPDSGRVTEMIDASPLWNSMTSDERAGADVLNGIAQIPGTDRFLVTGKLWPTMFEVQFTPQP</sequence>
<evidence type="ECO:0000256" key="1">
    <source>
        <dbReference type="SAM" id="SignalP"/>
    </source>
</evidence>
<gene>
    <name evidence="2" type="ORF">A3K89_03735</name>
</gene>
<dbReference type="AlphaFoldDB" id="A0A177YGR9"/>
<evidence type="ECO:0000313" key="2">
    <source>
        <dbReference type="EMBL" id="OAK54490.1"/>
    </source>
</evidence>
<name>A0A177YGR9_9NOCA</name>
<keyword evidence="1" id="KW-0732">Signal</keyword>
<reference evidence="2 3" key="1">
    <citation type="submission" date="2016-03" db="EMBL/GenBank/DDBJ databases">
        <title>Genome sequence of Rhodococcus kyotonensis KB10.</title>
        <authorList>
            <person name="Jeong H."/>
            <person name="Hong C.E."/>
            <person name="Jo S.H."/>
            <person name="Park J.M."/>
        </authorList>
    </citation>
    <scope>NUCLEOTIDE SEQUENCE [LARGE SCALE GENOMIC DNA]</scope>
    <source>
        <strain evidence="2 3">KB10</strain>
    </source>
</reference>
<dbReference type="Pfam" id="PF05096">
    <property type="entry name" value="Glu_cyclase_2"/>
    <property type="match status" value="1"/>
</dbReference>
<dbReference type="SUPFAM" id="SSF50969">
    <property type="entry name" value="YVTN repeat-like/Quinoprotein amine dehydrogenase"/>
    <property type="match status" value="1"/>
</dbReference>
<keyword evidence="2" id="KW-0808">Transferase</keyword>
<feature type="chain" id="PRO_5038944560" evidence="1">
    <location>
        <begin position="25"/>
        <end position="266"/>
    </location>
</feature>
<proteinExistence type="predicted"/>
<dbReference type="Proteomes" id="UP000077519">
    <property type="component" value="Unassembled WGS sequence"/>
</dbReference>
<keyword evidence="3" id="KW-1185">Reference proteome</keyword>
<dbReference type="RefSeq" id="WP_068424755.1">
    <property type="nucleotide sequence ID" value="NZ_LVHI01000012.1"/>
</dbReference>
<comment type="caution">
    <text evidence="2">The sequence shown here is derived from an EMBL/GenBank/DDBJ whole genome shotgun (WGS) entry which is preliminary data.</text>
</comment>
<dbReference type="EMBL" id="LVHI01000012">
    <property type="protein sequence ID" value="OAK54490.1"/>
    <property type="molecule type" value="Genomic_DNA"/>
</dbReference>
<dbReference type="PANTHER" id="PTHR31270:SF1">
    <property type="entry name" value="GLUTAMINYL-PEPTIDE CYCLOTRANSFERASE"/>
    <property type="match status" value="1"/>
</dbReference>
<dbReference type="InterPro" id="IPR007788">
    <property type="entry name" value="QCT"/>
</dbReference>
<dbReference type="GO" id="GO:0016603">
    <property type="term" value="F:glutaminyl-peptide cyclotransferase activity"/>
    <property type="evidence" value="ECO:0007669"/>
    <property type="project" value="InterPro"/>
</dbReference>
<dbReference type="PANTHER" id="PTHR31270">
    <property type="entry name" value="GLUTAMINYL-PEPTIDE CYCLOTRANSFERASE"/>
    <property type="match status" value="1"/>
</dbReference>
<protein>
    <submittedName>
        <fullName evidence="2">Glutaminyl-peptide cyclotransferase</fullName>
    </submittedName>
</protein>
<feature type="signal peptide" evidence="1">
    <location>
        <begin position="1"/>
        <end position="24"/>
    </location>
</feature>
<evidence type="ECO:0000313" key="3">
    <source>
        <dbReference type="Proteomes" id="UP000077519"/>
    </source>
</evidence>
<accession>A0A177YGR9</accession>
<organism evidence="2 3">
    <name type="scientific">Rhodococcoides kyotonense</name>
    <dbReference type="NCBI Taxonomy" id="398843"/>
    <lineage>
        <taxon>Bacteria</taxon>
        <taxon>Bacillati</taxon>
        <taxon>Actinomycetota</taxon>
        <taxon>Actinomycetes</taxon>
        <taxon>Mycobacteriales</taxon>
        <taxon>Nocardiaceae</taxon>
        <taxon>Rhodococcoides</taxon>
    </lineage>
</organism>
<dbReference type="InterPro" id="IPR011044">
    <property type="entry name" value="Quino_amine_DH_bsu"/>
</dbReference>